<gene>
    <name evidence="1" type="ORF">VZT92_027089</name>
</gene>
<evidence type="ECO:0000313" key="1">
    <source>
        <dbReference type="EMBL" id="KAK9513563.1"/>
    </source>
</evidence>
<name>A0AAW1DTT5_ZOAVI</name>
<dbReference type="AlphaFoldDB" id="A0AAW1DTT5"/>
<proteinExistence type="predicted"/>
<evidence type="ECO:0000313" key="2">
    <source>
        <dbReference type="Proteomes" id="UP001488805"/>
    </source>
</evidence>
<keyword evidence="2" id="KW-1185">Reference proteome</keyword>
<comment type="caution">
    <text evidence="1">The sequence shown here is derived from an EMBL/GenBank/DDBJ whole genome shotgun (WGS) entry which is preliminary data.</text>
</comment>
<reference evidence="1 2" key="1">
    <citation type="journal article" date="2024" name="Genome Biol. Evol.">
        <title>Chromosome-level genome assembly of the viviparous eelpout Zoarces viviparus.</title>
        <authorList>
            <person name="Fuhrmann N."/>
            <person name="Brasseur M.V."/>
            <person name="Bakowski C.E."/>
            <person name="Podsiadlowski L."/>
            <person name="Prost S."/>
            <person name="Krehenwinkel H."/>
            <person name="Mayer C."/>
        </authorList>
    </citation>
    <scope>NUCLEOTIDE SEQUENCE [LARGE SCALE GENOMIC DNA]</scope>
    <source>
        <strain evidence="1">NO-MEL_2022_Ind0_liver</strain>
    </source>
</reference>
<organism evidence="1 2">
    <name type="scientific">Zoarces viviparus</name>
    <name type="common">Viviparous eelpout</name>
    <name type="synonym">Blennius viviparus</name>
    <dbReference type="NCBI Taxonomy" id="48416"/>
    <lineage>
        <taxon>Eukaryota</taxon>
        <taxon>Metazoa</taxon>
        <taxon>Chordata</taxon>
        <taxon>Craniata</taxon>
        <taxon>Vertebrata</taxon>
        <taxon>Euteleostomi</taxon>
        <taxon>Actinopterygii</taxon>
        <taxon>Neopterygii</taxon>
        <taxon>Teleostei</taxon>
        <taxon>Neoteleostei</taxon>
        <taxon>Acanthomorphata</taxon>
        <taxon>Eupercaria</taxon>
        <taxon>Perciformes</taxon>
        <taxon>Cottioidei</taxon>
        <taxon>Zoarcales</taxon>
        <taxon>Zoarcidae</taxon>
        <taxon>Zoarcinae</taxon>
        <taxon>Zoarces</taxon>
    </lineage>
</organism>
<dbReference type="Proteomes" id="UP001488805">
    <property type="component" value="Unassembled WGS sequence"/>
</dbReference>
<dbReference type="EMBL" id="JBCEZU010000597">
    <property type="protein sequence ID" value="KAK9513563.1"/>
    <property type="molecule type" value="Genomic_DNA"/>
</dbReference>
<protein>
    <recommendedName>
        <fullName evidence="3">Secreted protein</fullName>
    </recommendedName>
</protein>
<evidence type="ECO:0008006" key="3">
    <source>
        <dbReference type="Google" id="ProtNLM"/>
    </source>
</evidence>
<accession>A0AAW1DTT5</accession>
<sequence length="74" mass="8005">MLPAVQLLVSLCRVGVRVNYGVHPGAEMHQKRRVDTLPQATLSLPGATSLARQPVNQLTLRARRGVLGGRAQSH</sequence>